<organism evidence="3">
    <name type="scientific">Fagus sylvatica</name>
    <name type="common">Beechnut</name>
    <dbReference type="NCBI Taxonomy" id="28930"/>
    <lineage>
        <taxon>Eukaryota</taxon>
        <taxon>Viridiplantae</taxon>
        <taxon>Streptophyta</taxon>
        <taxon>Embryophyta</taxon>
        <taxon>Tracheophyta</taxon>
        <taxon>Spermatophyta</taxon>
        <taxon>Magnoliopsida</taxon>
        <taxon>eudicotyledons</taxon>
        <taxon>Gunneridae</taxon>
        <taxon>Pentapetalae</taxon>
        <taxon>rosids</taxon>
        <taxon>fabids</taxon>
        <taxon>Fagales</taxon>
        <taxon>Fagaceae</taxon>
        <taxon>Fagus</taxon>
    </lineage>
</organism>
<feature type="compositionally biased region" description="Basic residues" evidence="1">
    <location>
        <begin position="1"/>
        <end position="11"/>
    </location>
</feature>
<feature type="region of interest" description="Disordered" evidence="1">
    <location>
        <begin position="1"/>
        <end position="84"/>
    </location>
</feature>
<proteinExistence type="predicted"/>
<accession>A0A2N9IZ72</accession>
<reference evidence="3" key="1">
    <citation type="submission" date="2018-02" db="EMBL/GenBank/DDBJ databases">
        <authorList>
            <person name="Cohen D.B."/>
            <person name="Kent A.D."/>
        </authorList>
    </citation>
    <scope>NUCLEOTIDE SEQUENCE</scope>
</reference>
<name>A0A2N9IZ72_FAGSY</name>
<sequence>MSQKVGRHQRKPSQTVFMSFDDISAPPSDNAADKVAVPLPPPNQPQPQPPQQIRAPLPSNTPAPAPASTESLPKHDTKPTDLGN</sequence>
<protein>
    <submittedName>
        <fullName evidence="3">Uncharacterized protein</fullName>
    </submittedName>
</protein>
<dbReference type="EMBL" id="OIVN01003519">
    <property type="protein sequence ID" value="SPD11813.1"/>
    <property type="molecule type" value="Genomic_DNA"/>
</dbReference>
<evidence type="ECO:0000256" key="1">
    <source>
        <dbReference type="SAM" id="MobiDB-lite"/>
    </source>
</evidence>
<feature type="compositionally biased region" description="Pro residues" evidence="1">
    <location>
        <begin position="38"/>
        <end position="50"/>
    </location>
</feature>
<evidence type="ECO:0000313" key="3">
    <source>
        <dbReference type="EMBL" id="SPD30637.1"/>
    </source>
</evidence>
<feature type="compositionally biased region" description="Basic and acidic residues" evidence="1">
    <location>
        <begin position="72"/>
        <end position="84"/>
    </location>
</feature>
<dbReference type="EMBL" id="OIVN01006326">
    <property type="protein sequence ID" value="SPD30637.1"/>
    <property type="molecule type" value="Genomic_DNA"/>
</dbReference>
<evidence type="ECO:0000313" key="2">
    <source>
        <dbReference type="EMBL" id="SPD11813.1"/>
    </source>
</evidence>
<dbReference type="AlphaFoldDB" id="A0A2N9IZ72"/>
<gene>
    <name evidence="2" type="ORF">FSB_LOCUS39695</name>
    <name evidence="3" type="ORF">FSB_LOCUS58519</name>
</gene>